<evidence type="ECO:0000313" key="2">
    <source>
        <dbReference type="Proteomes" id="UP000286045"/>
    </source>
</evidence>
<protein>
    <submittedName>
        <fullName evidence="1">Uncharacterized protein</fullName>
    </submittedName>
</protein>
<evidence type="ECO:0000313" key="1">
    <source>
        <dbReference type="EMBL" id="RWA12612.1"/>
    </source>
</evidence>
<keyword evidence="2" id="KW-1185">Reference proteome</keyword>
<comment type="caution">
    <text evidence="1">The sequence shown here is derived from an EMBL/GenBank/DDBJ whole genome shotgun (WGS) entry which is preliminary data.</text>
</comment>
<dbReference type="EMBL" id="RYZI01000046">
    <property type="protein sequence ID" value="RWA12612.1"/>
    <property type="molecule type" value="Genomic_DNA"/>
</dbReference>
<accession>A0A439DDY3</accession>
<sequence length="262" mass="28793">MVAQREACGWTASEVVPSWVPRAEEGLKTMFWVVSLDFSPAADSLQALADSSPDREAFIQAHKDGFPGEAEPLQDTAQSLNLAPREPSGAEFVPVGHVGLNKGPTADLEGHVEGLLPSEGVYWISSLFISPCIQRRGLGRAVMSRVESLVAQPASDDVPDKDIPEAALSGTTIALDVPPREWQVGDWARDNWWGPLNLPMPKISNLEWYQQQGYSVFTELPDFRPATLPDGSVVSVPLLLLKKSWSDQRDYISIYHIQCSEI</sequence>
<name>A0A439DDY3_9PEZI</name>
<dbReference type="InterPro" id="IPR016181">
    <property type="entry name" value="Acyl_CoA_acyltransferase"/>
</dbReference>
<dbReference type="SUPFAM" id="SSF55729">
    <property type="entry name" value="Acyl-CoA N-acyltransferases (Nat)"/>
    <property type="match status" value="1"/>
</dbReference>
<organism evidence="1 2">
    <name type="scientific">Xylaria grammica</name>
    <dbReference type="NCBI Taxonomy" id="363999"/>
    <lineage>
        <taxon>Eukaryota</taxon>
        <taxon>Fungi</taxon>
        <taxon>Dikarya</taxon>
        <taxon>Ascomycota</taxon>
        <taxon>Pezizomycotina</taxon>
        <taxon>Sordariomycetes</taxon>
        <taxon>Xylariomycetidae</taxon>
        <taxon>Xylariales</taxon>
        <taxon>Xylariaceae</taxon>
        <taxon>Xylaria</taxon>
    </lineage>
</organism>
<dbReference type="AlphaFoldDB" id="A0A439DDY3"/>
<proteinExistence type="predicted"/>
<dbReference type="Proteomes" id="UP000286045">
    <property type="component" value="Unassembled WGS sequence"/>
</dbReference>
<reference evidence="1 2" key="1">
    <citation type="submission" date="2018-12" db="EMBL/GenBank/DDBJ databases">
        <title>Draft genome sequence of Xylaria grammica IHI A82.</title>
        <authorList>
            <person name="Buettner E."/>
            <person name="Kellner H."/>
        </authorList>
    </citation>
    <scope>NUCLEOTIDE SEQUENCE [LARGE SCALE GENOMIC DNA]</scope>
    <source>
        <strain evidence="1 2">IHI A82</strain>
    </source>
</reference>
<gene>
    <name evidence="1" type="ORF">EKO27_g2486</name>
</gene>
<dbReference type="Gene3D" id="3.40.630.30">
    <property type="match status" value="1"/>
</dbReference>